<evidence type="ECO:0000256" key="3">
    <source>
        <dbReference type="ARBA" id="ARBA00022475"/>
    </source>
</evidence>
<dbReference type="GO" id="GO:0005886">
    <property type="term" value="C:plasma membrane"/>
    <property type="evidence" value="ECO:0007669"/>
    <property type="project" value="UniProtKB-SubCell"/>
</dbReference>
<protein>
    <submittedName>
        <fullName evidence="8">Chromate transporter</fullName>
    </submittedName>
</protein>
<dbReference type="AlphaFoldDB" id="A0A1F5YJW9"/>
<keyword evidence="4 7" id="KW-0812">Transmembrane</keyword>
<feature type="transmembrane region" description="Helical" evidence="7">
    <location>
        <begin position="336"/>
        <end position="356"/>
    </location>
</feature>
<dbReference type="PIRSF" id="PIRSF004810">
    <property type="entry name" value="ChrA"/>
    <property type="match status" value="1"/>
</dbReference>
<dbReference type="NCBIfam" id="TIGR00937">
    <property type="entry name" value="2A51"/>
    <property type="match status" value="1"/>
</dbReference>
<evidence type="ECO:0000256" key="5">
    <source>
        <dbReference type="ARBA" id="ARBA00022989"/>
    </source>
</evidence>
<feature type="transmembrane region" description="Helical" evidence="7">
    <location>
        <begin position="234"/>
        <end position="252"/>
    </location>
</feature>
<keyword evidence="5 7" id="KW-1133">Transmembrane helix</keyword>
<comment type="subcellular location">
    <subcellularLocation>
        <location evidence="1">Cell membrane</location>
        <topology evidence="1">Multi-pass membrane protein</topology>
    </subcellularLocation>
</comment>
<dbReference type="Pfam" id="PF02417">
    <property type="entry name" value="Chromate_transp"/>
    <property type="match status" value="2"/>
</dbReference>
<evidence type="ECO:0000313" key="8">
    <source>
        <dbReference type="EMBL" id="OGG00363.1"/>
    </source>
</evidence>
<dbReference type="STRING" id="1817867.A3F83_09595"/>
<dbReference type="EMBL" id="MFIX01000261">
    <property type="protein sequence ID" value="OGG00363.1"/>
    <property type="molecule type" value="Genomic_DNA"/>
</dbReference>
<proteinExistence type="inferred from homology"/>
<dbReference type="GO" id="GO:0015109">
    <property type="term" value="F:chromate transmembrane transporter activity"/>
    <property type="evidence" value="ECO:0007669"/>
    <property type="project" value="InterPro"/>
</dbReference>
<evidence type="ECO:0000313" key="9">
    <source>
        <dbReference type="Proteomes" id="UP000179129"/>
    </source>
</evidence>
<sequence length="400" mass="41908">MNGNPASSRKLAEVCGSFLKLGLISFGGPVAHLSYLRAEFVKKRRWLDDVAYGDLVALCQFLPGPASSQVVFALGMRRAGLAGAISASFFFTLPSALIMIAFGYGVAAAGDLQGAGWLHGLKLAAVAVVAQAVWGMGRNLCPDRNRVSICLMSAALLLAFPGALFQIGVIAAGAAAGWCLYHRTIQAPVQAEKAGFRTHLAAASALIVFLLFLAATPIVATATGLKSVAVFDSFYRAGSLVFGGGHVVLPLLRAEVVPHGWVTDDQFLAGYGAAQAIPGPLFTFSGFLGSVMTAGSAAWIWGVWCLFATFLPAWLLVGGVLPFWDRLRSKAWTQAALRGANAAVVGVLLAALYSPVITEGVKSPWDVAMALLALGLLEFWKVSSWIVVLLMAAAGQGILL</sequence>
<dbReference type="InterPro" id="IPR014047">
    <property type="entry name" value="Chr_Tranpt_l_chain"/>
</dbReference>
<evidence type="ECO:0000256" key="2">
    <source>
        <dbReference type="ARBA" id="ARBA00005262"/>
    </source>
</evidence>
<comment type="similarity">
    <text evidence="2">Belongs to the chromate ion transporter (CHR) (TC 2.A.51) family.</text>
</comment>
<dbReference type="PANTHER" id="PTHR33567">
    <property type="entry name" value="CHROMATE ION TRANSPORTER (EUROFUNG)"/>
    <property type="match status" value="1"/>
</dbReference>
<evidence type="ECO:0000256" key="7">
    <source>
        <dbReference type="SAM" id="Phobius"/>
    </source>
</evidence>
<dbReference type="InterPro" id="IPR003370">
    <property type="entry name" value="Chromate_transpt"/>
</dbReference>
<reference evidence="8 9" key="1">
    <citation type="journal article" date="2016" name="Nat. Commun.">
        <title>Thousands of microbial genomes shed light on interconnected biogeochemical processes in an aquifer system.</title>
        <authorList>
            <person name="Anantharaman K."/>
            <person name="Brown C.T."/>
            <person name="Hug L.A."/>
            <person name="Sharon I."/>
            <person name="Castelle C.J."/>
            <person name="Probst A.J."/>
            <person name="Thomas B.C."/>
            <person name="Singh A."/>
            <person name="Wilkins M.J."/>
            <person name="Karaoz U."/>
            <person name="Brodie E.L."/>
            <person name="Williams K.H."/>
            <person name="Hubbard S.S."/>
            <person name="Banfield J.F."/>
        </authorList>
    </citation>
    <scope>NUCLEOTIDE SEQUENCE [LARGE SCALE GENOMIC DNA]</scope>
</reference>
<evidence type="ECO:0000256" key="1">
    <source>
        <dbReference type="ARBA" id="ARBA00004651"/>
    </source>
</evidence>
<comment type="caution">
    <text evidence="8">The sequence shown here is derived from an EMBL/GenBank/DDBJ whole genome shotgun (WGS) entry which is preliminary data.</text>
</comment>
<accession>A0A1F5YJW9</accession>
<dbReference type="PANTHER" id="PTHR33567:SF3">
    <property type="entry name" value="CHROMATE ION TRANSPORTER (EUROFUNG)"/>
    <property type="match status" value="1"/>
</dbReference>
<dbReference type="Proteomes" id="UP000179129">
    <property type="component" value="Unassembled WGS sequence"/>
</dbReference>
<evidence type="ECO:0000256" key="4">
    <source>
        <dbReference type="ARBA" id="ARBA00022692"/>
    </source>
</evidence>
<feature type="transmembrane region" description="Helical" evidence="7">
    <location>
        <begin position="298"/>
        <end position="324"/>
    </location>
</feature>
<feature type="transmembrane region" description="Helical" evidence="7">
    <location>
        <begin position="116"/>
        <end position="137"/>
    </location>
</feature>
<name>A0A1F5YJW9_9BACT</name>
<keyword evidence="3" id="KW-1003">Cell membrane</keyword>
<evidence type="ECO:0000256" key="6">
    <source>
        <dbReference type="ARBA" id="ARBA00023136"/>
    </source>
</evidence>
<keyword evidence="6 7" id="KW-0472">Membrane</keyword>
<organism evidence="8 9">
    <name type="scientific">Candidatus Glassbacteria bacterium RIFCSPLOWO2_12_FULL_58_11</name>
    <dbReference type="NCBI Taxonomy" id="1817867"/>
    <lineage>
        <taxon>Bacteria</taxon>
        <taxon>Candidatus Glassiibacteriota</taxon>
    </lineage>
</organism>
<feature type="transmembrane region" description="Helical" evidence="7">
    <location>
        <begin position="368"/>
        <end position="394"/>
    </location>
</feature>
<feature type="transmembrane region" description="Helical" evidence="7">
    <location>
        <begin position="81"/>
        <end position="104"/>
    </location>
</feature>
<feature type="transmembrane region" description="Helical" evidence="7">
    <location>
        <begin position="149"/>
        <end position="178"/>
    </location>
</feature>
<gene>
    <name evidence="8" type="ORF">A3F83_09595</name>
</gene>
<feature type="transmembrane region" description="Helical" evidence="7">
    <location>
        <begin position="198"/>
        <end position="222"/>
    </location>
</feature>